<dbReference type="RefSeq" id="WP_065542796.1">
    <property type="nucleotide sequence ID" value="NZ_CP015405.2"/>
</dbReference>
<dbReference type="Gene3D" id="3.40.630.30">
    <property type="match status" value="1"/>
</dbReference>
<dbReference type="KEGG" id="byl:A4V09_13160"/>
<dbReference type="OrthoDB" id="9798081at2"/>
<dbReference type="PANTHER" id="PTHR43792">
    <property type="entry name" value="GNAT FAMILY, PUTATIVE (AFU_ORTHOLOGUE AFUA_3G00765)-RELATED-RELATED"/>
    <property type="match status" value="1"/>
</dbReference>
<evidence type="ECO:0000313" key="3">
    <source>
        <dbReference type="Proteomes" id="UP000092574"/>
    </source>
</evidence>
<dbReference type="InterPro" id="IPR051531">
    <property type="entry name" value="N-acetyltransferase"/>
</dbReference>
<dbReference type="EMBL" id="CP015405">
    <property type="protein sequence ID" value="ANU76635.1"/>
    <property type="molecule type" value="Genomic_DNA"/>
</dbReference>
<dbReference type="PROSITE" id="PS51186">
    <property type="entry name" value="GNAT"/>
    <property type="match status" value="1"/>
</dbReference>
<sequence>MKDTVLKTERLVLRKLSWEDQASLNKMLQDPEVMYAYAHAFTDQEARDWLKRQLERYRQYGFGLWAVILKETGEFIGQCGLTMQDCEGKQVMEVGYLFCKEFWHHGYATEAARACRDHAFEVLKAEEVYSVIRDNNTASQSVAKRNGMKMAGSFVKYYYGIHMPHYLFRITREEYEAMEK</sequence>
<feature type="domain" description="N-acetyltransferase" evidence="1">
    <location>
        <begin position="11"/>
        <end position="173"/>
    </location>
</feature>
<dbReference type="Proteomes" id="UP000092574">
    <property type="component" value="Chromosome"/>
</dbReference>
<dbReference type="AlphaFoldDB" id="A0A1C7IAL4"/>
<dbReference type="GO" id="GO:0016747">
    <property type="term" value="F:acyltransferase activity, transferring groups other than amino-acyl groups"/>
    <property type="evidence" value="ECO:0007669"/>
    <property type="project" value="InterPro"/>
</dbReference>
<accession>A0A1C7IAL4</accession>
<reference evidence="2" key="1">
    <citation type="submission" date="2017-04" db="EMBL/GenBank/DDBJ databases">
        <title>Complete Genome Sequences of Twelve Strains of a Stable Defined Moderately Diverse Mouse Microbiota 2 (sDMDMm2).</title>
        <authorList>
            <person name="Uchimura Y."/>
            <person name="Wyss M."/>
            <person name="Brugiroux S."/>
            <person name="Limenitakis J.P."/>
            <person name="Stecher B."/>
            <person name="McCoy K.D."/>
            <person name="Macpherson A.J."/>
        </authorList>
    </citation>
    <scope>NUCLEOTIDE SEQUENCE</scope>
    <source>
        <strain evidence="2">YL58</strain>
    </source>
</reference>
<dbReference type="InterPro" id="IPR016181">
    <property type="entry name" value="Acyl_CoA_acyltransferase"/>
</dbReference>
<name>A0A1C7IAL4_9FIRM</name>
<dbReference type="InterPro" id="IPR000182">
    <property type="entry name" value="GNAT_dom"/>
</dbReference>
<proteinExistence type="predicted"/>
<gene>
    <name evidence="2" type="ORF">A4V09_13160</name>
</gene>
<dbReference type="Pfam" id="PF13302">
    <property type="entry name" value="Acetyltransf_3"/>
    <property type="match status" value="1"/>
</dbReference>
<dbReference type="STRING" id="1796616.A4V09_13160"/>
<organism evidence="2 3">
    <name type="scientific">Blautia pseudococcoides</name>
    <dbReference type="NCBI Taxonomy" id="1796616"/>
    <lineage>
        <taxon>Bacteria</taxon>
        <taxon>Bacillati</taxon>
        <taxon>Bacillota</taxon>
        <taxon>Clostridia</taxon>
        <taxon>Lachnospirales</taxon>
        <taxon>Lachnospiraceae</taxon>
        <taxon>Blautia</taxon>
    </lineage>
</organism>
<evidence type="ECO:0000313" key="2">
    <source>
        <dbReference type="EMBL" id="ANU76635.1"/>
    </source>
</evidence>
<dbReference type="PANTHER" id="PTHR43792:SF1">
    <property type="entry name" value="N-ACETYLTRANSFERASE DOMAIN-CONTAINING PROTEIN"/>
    <property type="match status" value="1"/>
</dbReference>
<dbReference type="SUPFAM" id="SSF55729">
    <property type="entry name" value="Acyl-CoA N-acyltransferases (Nat)"/>
    <property type="match status" value="1"/>
</dbReference>
<keyword evidence="3" id="KW-1185">Reference proteome</keyword>
<protein>
    <submittedName>
        <fullName evidence="2">N-acetyltransferase</fullName>
    </submittedName>
</protein>
<evidence type="ECO:0000259" key="1">
    <source>
        <dbReference type="PROSITE" id="PS51186"/>
    </source>
</evidence>